<keyword evidence="4" id="KW-0238">DNA-binding</keyword>
<accession>A0A1K2IIJ7</accession>
<sequence>MITILIIEDEIKTAKELKKYIEQSPYNAVVLDVKQSIKASVKWLKENNAPDLIFSDIQLADGLSFEIFKLVEIQSPIIFCTAFDEYAIEAFKTHSIDYLLKPIDNSKLNLSLKKYQDIKALFEGNIQQTQESIKNAIQQLDVNYKKTILVHYQDKIIPLKTEDLAYINYDLGNVYLVTFQGKKYVINQTLDELESILNPGNFHRVNRQFIVNRKAINTIENYFSRRLLLKLTLPTESAIIVSKTKSPLLLKWIENF</sequence>
<keyword evidence="1" id="KW-0597">Phosphoprotein</keyword>
<dbReference type="InterPro" id="IPR001789">
    <property type="entry name" value="Sig_transdc_resp-reg_receiver"/>
</dbReference>
<evidence type="ECO:0000313" key="4">
    <source>
        <dbReference type="EMBL" id="SFZ92223.1"/>
    </source>
</evidence>
<organism evidence="4 5">
    <name type="scientific">Flaviramulus basaltis</name>
    <dbReference type="NCBI Taxonomy" id="369401"/>
    <lineage>
        <taxon>Bacteria</taxon>
        <taxon>Pseudomonadati</taxon>
        <taxon>Bacteroidota</taxon>
        <taxon>Flavobacteriia</taxon>
        <taxon>Flavobacteriales</taxon>
        <taxon>Flavobacteriaceae</taxon>
        <taxon>Flaviramulus</taxon>
    </lineage>
</organism>
<proteinExistence type="predicted"/>
<dbReference type="InterPro" id="IPR046947">
    <property type="entry name" value="LytR-like"/>
</dbReference>
<name>A0A1K2IIJ7_9FLAO</name>
<dbReference type="Proteomes" id="UP000182544">
    <property type="component" value="Unassembled WGS sequence"/>
</dbReference>
<dbReference type="GO" id="GO:0000156">
    <property type="term" value="F:phosphorelay response regulator activity"/>
    <property type="evidence" value="ECO:0007669"/>
    <property type="project" value="InterPro"/>
</dbReference>
<dbReference type="AlphaFoldDB" id="A0A1K2IIJ7"/>
<feature type="domain" description="Response regulatory" evidence="2">
    <location>
        <begin position="3"/>
        <end position="116"/>
    </location>
</feature>
<evidence type="ECO:0000259" key="2">
    <source>
        <dbReference type="PROSITE" id="PS50110"/>
    </source>
</evidence>
<protein>
    <submittedName>
        <fullName evidence="4">DNA-binding response regulator, LytR/AlgR family</fullName>
    </submittedName>
</protein>
<dbReference type="Gene3D" id="2.40.50.1020">
    <property type="entry name" value="LytTr DNA-binding domain"/>
    <property type="match status" value="1"/>
</dbReference>
<dbReference type="Pfam" id="PF00072">
    <property type="entry name" value="Response_reg"/>
    <property type="match status" value="1"/>
</dbReference>
<dbReference type="STRING" id="369401.SAMN05428642_102599"/>
<dbReference type="PROSITE" id="PS50110">
    <property type="entry name" value="RESPONSE_REGULATORY"/>
    <property type="match status" value="1"/>
</dbReference>
<dbReference type="PANTHER" id="PTHR37299">
    <property type="entry name" value="TRANSCRIPTIONAL REGULATOR-RELATED"/>
    <property type="match status" value="1"/>
</dbReference>
<dbReference type="SMART" id="SM00448">
    <property type="entry name" value="REC"/>
    <property type="match status" value="1"/>
</dbReference>
<dbReference type="SUPFAM" id="SSF52172">
    <property type="entry name" value="CheY-like"/>
    <property type="match status" value="1"/>
</dbReference>
<evidence type="ECO:0000313" key="5">
    <source>
        <dbReference type="Proteomes" id="UP000182544"/>
    </source>
</evidence>
<dbReference type="Gene3D" id="3.40.50.2300">
    <property type="match status" value="1"/>
</dbReference>
<dbReference type="PANTHER" id="PTHR37299:SF1">
    <property type="entry name" value="STAGE 0 SPORULATION PROTEIN A HOMOLOG"/>
    <property type="match status" value="1"/>
</dbReference>
<feature type="domain" description="HTH LytTR-type" evidence="3">
    <location>
        <begin position="148"/>
        <end position="255"/>
    </location>
</feature>
<dbReference type="InterPro" id="IPR007492">
    <property type="entry name" value="LytTR_DNA-bd_dom"/>
</dbReference>
<dbReference type="PROSITE" id="PS50930">
    <property type="entry name" value="HTH_LYTTR"/>
    <property type="match status" value="1"/>
</dbReference>
<gene>
    <name evidence="4" type="ORF">SAMN05428642_102599</name>
</gene>
<dbReference type="RefSeq" id="WP_216231098.1">
    <property type="nucleotide sequence ID" value="NZ_FPKV01000002.1"/>
</dbReference>
<keyword evidence="5" id="KW-1185">Reference proteome</keyword>
<dbReference type="InterPro" id="IPR011006">
    <property type="entry name" value="CheY-like_superfamily"/>
</dbReference>
<dbReference type="SMART" id="SM00850">
    <property type="entry name" value="LytTR"/>
    <property type="match status" value="1"/>
</dbReference>
<dbReference type="Pfam" id="PF04397">
    <property type="entry name" value="LytTR"/>
    <property type="match status" value="1"/>
</dbReference>
<reference evidence="4 5" key="1">
    <citation type="submission" date="2016-10" db="EMBL/GenBank/DDBJ databases">
        <authorList>
            <person name="de Groot N.N."/>
        </authorList>
    </citation>
    <scope>NUCLEOTIDE SEQUENCE [LARGE SCALE GENOMIC DNA]</scope>
    <source>
        <strain evidence="4 5">DSM 18180</strain>
    </source>
</reference>
<feature type="modified residue" description="4-aspartylphosphate" evidence="1">
    <location>
        <position position="56"/>
    </location>
</feature>
<evidence type="ECO:0000259" key="3">
    <source>
        <dbReference type="PROSITE" id="PS50930"/>
    </source>
</evidence>
<dbReference type="GO" id="GO:0003677">
    <property type="term" value="F:DNA binding"/>
    <property type="evidence" value="ECO:0007669"/>
    <property type="project" value="UniProtKB-KW"/>
</dbReference>
<evidence type="ECO:0000256" key="1">
    <source>
        <dbReference type="PROSITE-ProRule" id="PRU00169"/>
    </source>
</evidence>
<dbReference type="EMBL" id="FPKV01000002">
    <property type="protein sequence ID" value="SFZ92223.1"/>
    <property type="molecule type" value="Genomic_DNA"/>
</dbReference>